<evidence type="ECO:0000313" key="3">
    <source>
        <dbReference type="EMBL" id="PYG89173.1"/>
    </source>
</evidence>
<organism evidence="3 4">
    <name type="scientific">Ruminiclostridium sufflavum DSM 19573</name>
    <dbReference type="NCBI Taxonomy" id="1121337"/>
    <lineage>
        <taxon>Bacteria</taxon>
        <taxon>Bacillati</taxon>
        <taxon>Bacillota</taxon>
        <taxon>Clostridia</taxon>
        <taxon>Eubacteriales</taxon>
        <taxon>Oscillospiraceae</taxon>
        <taxon>Ruminiclostridium</taxon>
    </lineage>
</organism>
<dbReference type="PROSITE" id="PS00455">
    <property type="entry name" value="AMP_BINDING"/>
    <property type="match status" value="1"/>
</dbReference>
<dbReference type="Gene3D" id="3.40.50.12780">
    <property type="entry name" value="N-terminal domain of ligase-like"/>
    <property type="match status" value="1"/>
</dbReference>
<feature type="domain" description="Carrier" evidence="2">
    <location>
        <begin position="512"/>
        <end position="589"/>
    </location>
</feature>
<dbReference type="Gene3D" id="1.10.1200.10">
    <property type="entry name" value="ACP-like"/>
    <property type="match status" value="1"/>
</dbReference>
<dbReference type="InterPro" id="IPR000873">
    <property type="entry name" value="AMP-dep_synth/lig_dom"/>
</dbReference>
<dbReference type="InterPro" id="IPR042099">
    <property type="entry name" value="ANL_N_sf"/>
</dbReference>
<dbReference type="GO" id="GO:0031177">
    <property type="term" value="F:phosphopantetheine binding"/>
    <property type="evidence" value="ECO:0007669"/>
    <property type="project" value="TreeGrafter"/>
</dbReference>
<dbReference type="AlphaFoldDB" id="A0A318Y9W1"/>
<reference evidence="3 4" key="1">
    <citation type="submission" date="2018-06" db="EMBL/GenBank/DDBJ databases">
        <title>Genomic Encyclopedia of Type Strains, Phase I: the one thousand microbial genomes (KMG-I) project.</title>
        <authorList>
            <person name="Kyrpides N."/>
        </authorList>
    </citation>
    <scope>NUCLEOTIDE SEQUENCE [LARGE SCALE GENOMIC DNA]</scope>
    <source>
        <strain evidence="3 4">DSM 19573</strain>
    </source>
</reference>
<dbReference type="InterPro" id="IPR045851">
    <property type="entry name" value="AMP-bd_C_sf"/>
</dbReference>
<dbReference type="SUPFAM" id="SSF47336">
    <property type="entry name" value="ACP-like"/>
    <property type="match status" value="1"/>
</dbReference>
<dbReference type="EMBL" id="QKMR01000004">
    <property type="protein sequence ID" value="PYG89173.1"/>
    <property type="molecule type" value="Genomic_DNA"/>
</dbReference>
<evidence type="ECO:0000313" key="4">
    <source>
        <dbReference type="Proteomes" id="UP000248132"/>
    </source>
</evidence>
<dbReference type="SUPFAM" id="SSF56801">
    <property type="entry name" value="Acetyl-CoA synthetase-like"/>
    <property type="match status" value="1"/>
</dbReference>
<accession>A0A318Y9W1</accession>
<dbReference type="GO" id="GO:0044550">
    <property type="term" value="P:secondary metabolite biosynthetic process"/>
    <property type="evidence" value="ECO:0007669"/>
    <property type="project" value="TreeGrafter"/>
</dbReference>
<keyword evidence="4" id="KW-1185">Reference proteome</keyword>
<sequence>MLVKEENEIALKTYNSTEKKFSCDTLNQLFSQGFNLYEDKPAVSDCEETLTYGELDIISDEIAVRLLEQKVGKGDCVGVFAEKKVNTLANIIGILKAGGAYVPVNPDLPEERREYIMGNSKCSILLYPEKIELSDCRRFIKKISIDAGDTAYIIYTSGSTGLPKGVEITHGAVSNTVLDINDRFEINSRDVIIGLSSLCFDLSVYDIFGALSTGAKLVLVRDHRNMKNIVNLLKEEKITLWNTVPAFMEFLLNEYEASIVNLSYLRNILLSGDWISLKLIGKIKKIFPQAAVTSLGGATEASIWSIYYKIDEIKPEWSNIPYGYPLSNQQIYILDDNQKICRAGEKGEIYIGGMGVAKGYINNEEMTNKAFVHAKELGYIYKTGDYGIFKEDGYVEFCGRIDSQIKINGFRIEIGEIESQAVCCNGIKEAKVVSLQPADKSKLLGMVYTRALDSNITANEIKRYLQEKLPYYSIPLLIKEIEEIPVTLNGKIDVKAIEDFLLKQYSDNIEEREDNELEKQLIDVWRSVLENSEINRYSDFFILGGNSLKAMRVMEELSAREIITEKLPLNTMFLTSTIIELAEEIAAFNQRAEQEESDEIFEEGEI</sequence>
<dbReference type="PROSITE" id="PS50075">
    <property type="entry name" value="CARRIER"/>
    <property type="match status" value="1"/>
</dbReference>
<dbReference type="PANTHER" id="PTHR45527">
    <property type="entry name" value="NONRIBOSOMAL PEPTIDE SYNTHETASE"/>
    <property type="match status" value="1"/>
</dbReference>
<gene>
    <name evidence="3" type="ORF">LY28_00996</name>
</gene>
<dbReference type="InterPro" id="IPR009081">
    <property type="entry name" value="PP-bd_ACP"/>
</dbReference>
<proteinExistence type="predicted"/>
<dbReference type="Gene3D" id="3.30.300.30">
    <property type="match status" value="1"/>
</dbReference>
<keyword evidence="1" id="KW-0436">Ligase</keyword>
<evidence type="ECO:0000259" key="2">
    <source>
        <dbReference type="PROSITE" id="PS50075"/>
    </source>
</evidence>
<dbReference type="NCBIfam" id="TIGR01733">
    <property type="entry name" value="AA-adenyl-dom"/>
    <property type="match status" value="1"/>
</dbReference>
<dbReference type="InterPro" id="IPR036736">
    <property type="entry name" value="ACP-like_sf"/>
</dbReference>
<protein>
    <submittedName>
        <fullName evidence="3">Polyketide synthase PksN/bacitracin synthase 1</fullName>
    </submittedName>
</protein>
<dbReference type="Pfam" id="PF00501">
    <property type="entry name" value="AMP-binding"/>
    <property type="match status" value="1"/>
</dbReference>
<evidence type="ECO:0000256" key="1">
    <source>
        <dbReference type="ARBA" id="ARBA00022598"/>
    </source>
</evidence>
<dbReference type="Proteomes" id="UP000248132">
    <property type="component" value="Unassembled WGS sequence"/>
</dbReference>
<dbReference type="GO" id="GO:0043041">
    <property type="term" value="P:amino acid activation for nonribosomal peptide biosynthetic process"/>
    <property type="evidence" value="ECO:0007669"/>
    <property type="project" value="TreeGrafter"/>
</dbReference>
<dbReference type="GO" id="GO:0005737">
    <property type="term" value="C:cytoplasm"/>
    <property type="evidence" value="ECO:0007669"/>
    <property type="project" value="TreeGrafter"/>
</dbReference>
<dbReference type="RefSeq" id="WP_165835499.1">
    <property type="nucleotide sequence ID" value="NZ_QKMR01000004.1"/>
</dbReference>
<dbReference type="PANTHER" id="PTHR45527:SF10">
    <property type="entry name" value="PYOCHELIN SYNTHASE PCHF"/>
    <property type="match status" value="1"/>
</dbReference>
<dbReference type="InterPro" id="IPR020845">
    <property type="entry name" value="AMP-binding_CS"/>
</dbReference>
<dbReference type="InterPro" id="IPR010071">
    <property type="entry name" value="AA_adenyl_dom"/>
</dbReference>
<dbReference type="GO" id="GO:0016874">
    <property type="term" value="F:ligase activity"/>
    <property type="evidence" value="ECO:0007669"/>
    <property type="project" value="UniProtKB-KW"/>
</dbReference>
<comment type="caution">
    <text evidence="3">The sequence shown here is derived from an EMBL/GenBank/DDBJ whole genome shotgun (WGS) entry which is preliminary data.</text>
</comment>
<name>A0A318Y9W1_9FIRM</name>